<dbReference type="AlphaFoldDB" id="F0F305"/>
<keyword evidence="2" id="KW-1185">Reference proteome</keyword>
<evidence type="ECO:0000313" key="2">
    <source>
        <dbReference type="Proteomes" id="UP000004088"/>
    </source>
</evidence>
<protein>
    <submittedName>
        <fullName evidence="1">Uncharacterized protein</fullName>
    </submittedName>
</protein>
<reference evidence="1 2" key="1">
    <citation type="submission" date="2011-01" db="EMBL/GenBank/DDBJ databases">
        <authorList>
            <person name="Muzny D."/>
            <person name="Qin X."/>
            <person name="Deng J."/>
            <person name="Jiang H."/>
            <person name="Liu Y."/>
            <person name="Qu J."/>
            <person name="Song X.-Z."/>
            <person name="Zhang L."/>
            <person name="Thornton R."/>
            <person name="Coyle M."/>
            <person name="Francisco L."/>
            <person name="Jackson L."/>
            <person name="Javaid M."/>
            <person name="Korchina V."/>
            <person name="Kovar C."/>
            <person name="Mata R."/>
            <person name="Mathew T."/>
            <person name="Ngo R."/>
            <person name="Nguyen L."/>
            <person name="Nguyen N."/>
            <person name="Okwuonu G."/>
            <person name="Ongeri F."/>
            <person name="Pham C."/>
            <person name="Simmons D."/>
            <person name="Wilczek-Boney K."/>
            <person name="Hale W."/>
            <person name="Jakkamsetti A."/>
            <person name="Pham P."/>
            <person name="Ruth R."/>
            <person name="San Lucas F."/>
            <person name="Warren J."/>
            <person name="Zhang J."/>
            <person name="Zhao Z."/>
            <person name="Zhou C."/>
            <person name="Zhu D."/>
            <person name="Lee S."/>
            <person name="Bess C."/>
            <person name="Blankenburg K."/>
            <person name="Forbes L."/>
            <person name="Fu Q."/>
            <person name="Gubbala S."/>
            <person name="Hirani K."/>
            <person name="Jayaseelan J.C."/>
            <person name="Lara F."/>
            <person name="Munidasa M."/>
            <person name="Palculict T."/>
            <person name="Patil S."/>
            <person name="Pu L.-L."/>
            <person name="Saada N."/>
            <person name="Tang L."/>
            <person name="Weissenberger G."/>
            <person name="Zhu Y."/>
            <person name="Hemphill L."/>
            <person name="Shang Y."/>
            <person name="Youmans B."/>
            <person name="Ayvaz T."/>
            <person name="Ross M."/>
            <person name="Santibanez J."/>
            <person name="Aqrawi P."/>
            <person name="Gross S."/>
            <person name="Joshi V."/>
            <person name="Fowler G."/>
            <person name="Nazareth L."/>
            <person name="Reid J."/>
            <person name="Worley K."/>
            <person name="Petrosino J."/>
            <person name="Highlander S."/>
            <person name="Gibbs R."/>
        </authorList>
    </citation>
    <scope>NUCLEOTIDE SEQUENCE [LARGE SCALE GENOMIC DNA]</scope>
    <source>
        <strain evidence="1 2">ATCC 33394</strain>
    </source>
</reference>
<name>F0F305_9NEIS</name>
<sequence>MCLMGNGRLQSATALDDQNDLRCNIMVAASLTGQWLGVA</sequence>
<dbReference type="HOGENOM" id="CLU_3311150_0_0_4"/>
<proteinExistence type="predicted"/>
<evidence type="ECO:0000313" key="1">
    <source>
        <dbReference type="EMBL" id="EGC16167.1"/>
    </source>
</evidence>
<gene>
    <name evidence="1" type="ORF">HMPREF9098_2490</name>
</gene>
<comment type="caution">
    <text evidence="1">The sequence shown here is derived from an EMBL/GenBank/DDBJ whole genome shotgun (WGS) entry which is preliminary data.</text>
</comment>
<dbReference type="EMBL" id="AEWV01000046">
    <property type="protein sequence ID" value="EGC16167.1"/>
    <property type="molecule type" value="Genomic_DNA"/>
</dbReference>
<dbReference type="Proteomes" id="UP000004088">
    <property type="component" value="Unassembled WGS sequence"/>
</dbReference>
<organism evidence="1 2">
    <name type="scientific">Kingella denitrificans ATCC 33394</name>
    <dbReference type="NCBI Taxonomy" id="888741"/>
    <lineage>
        <taxon>Bacteria</taxon>
        <taxon>Pseudomonadati</taxon>
        <taxon>Pseudomonadota</taxon>
        <taxon>Betaproteobacteria</taxon>
        <taxon>Neisseriales</taxon>
        <taxon>Neisseriaceae</taxon>
        <taxon>Kingella</taxon>
    </lineage>
</organism>
<accession>F0F305</accession>